<proteinExistence type="predicted"/>
<comment type="caution">
    <text evidence="1">The sequence shown here is derived from an EMBL/GenBank/DDBJ whole genome shotgun (WGS) entry which is preliminary data.</text>
</comment>
<name>A0ABT6NH57_9FIRM</name>
<organism evidence="1 2">
    <name type="scientific">Fusibacter bizertensis</name>
    <dbReference type="NCBI Taxonomy" id="1488331"/>
    <lineage>
        <taxon>Bacteria</taxon>
        <taxon>Bacillati</taxon>
        <taxon>Bacillota</taxon>
        <taxon>Clostridia</taxon>
        <taxon>Eubacteriales</taxon>
        <taxon>Eubacteriales Family XII. Incertae Sedis</taxon>
        <taxon>Fusibacter</taxon>
    </lineage>
</organism>
<gene>
    <name evidence="1" type="ORF">QE109_16400</name>
</gene>
<reference evidence="1 2" key="1">
    <citation type="submission" date="2023-04" db="EMBL/GenBank/DDBJ databases">
        <title>Fusibacter bizertensis strain WBS, isolated from littoral bottom sediments of the Arctic seas - biochemical and genomic analysis.</title>
        <authorList>
            <person name="Brioukhanov A.L."/>
        </authorList>
    </citation>
    <scope>NUCLEOTIDE SEQUENCE [LARGE SCALE GENOMIC DNA]</scope>
    <source>
        <strain evidence="1 2">WBS</strain>
    </source>
</reference>
<dbReference type="RefSeq" id="WP_281095638.1">
    <property type="nucleotide sequence ID" value="NZ_JARYZI010000016.1"/>
</dbReference>
<keyword evidence="2" id="KW-1185">Reference proteome</keyword>
<dbReference type="EMBL" id="JARYZI010000016">
    <property type="protein sequence ID" value="MDH8679741.1"/>
    <property type="molecule type" value="Genomic_DNA"/>
</dbReference>
<dbReference type="Pfam" id="PF12675">
    <property type="entry name" value="DUF3795"/>
    <property type="match status" value="1"/>
</dbReference>
<evidence type="ECO:0000313" key="1">
    <source>
        <dbReference type="EMBL" id="MDH8679741.1"/>
    </source>
</evidence>
<protein>
    <submittedName>
        <fullName evidence="1">DUF3795 domain-containing protein</fullName>
    </submittedName>
</protein>
<dbReference type="Proteomes" id="UP001158045">
    <property type="component" value="Unassembled WGS sequence"/>
</dbReference>
<dbReference type="InterPro" id="IPR024227">
    <property type="entry name" value="DUF3795"/>
</dbReference>
<evidence type="ECO:0000313" key="2">
    <source>
        <dbReference type="Proteomes" id="UP001158045"/>
    </source>
</evidence>
<accession>A0ABT6NH57</accession>
<sequence length="133" mass="15482">MNVHNEDMVAPCGINCTYCYVHHKKKKPCTGCRQKDETKPVSCQKCKIKACINHKNIVFCYQCVDFPCVLIKRLDKSYRTRYDESLIDNLQVIKEQGIDALLKSEQIRLKCPNCEGYLNIHDKICFKCGKQFK</sequence>